<dbReference type="EMBL" id="AP022871">
    <property type="protein sequence ID" value="BCB90682.1"/>
    <property type="molecule type" value="Genomic_DNA"/>
</dbReference>
<keyword evidence="3" id="KW-1185">Reference proteome</keyword>
<sequence length="209" mass="22869">MDVARVVLEYVKVLIWPAVVLVGILLIKRQLPSLLSRFRAGEVSAAGMQMRIELAEVTAQVVSGEIERSGPDSKQAELEVRAKFNEFFTQGRFNTRRSGPANLVIFSFMAFLQTVATVAARLGLNTTDEERAKPGFRGTHEVELAKLVKSEVIGPNVGRAMERLGQIYGKVVEDSSVVDEISALEFRQTAMALGEAVVMGSLRTSTKAE</sequence>
<organism evidence="2 3">
    <name type="scientific">Phytohabitans suffuscus</name>
    <dbReference type="NCBI Taxonomy" id="624315"/>
    <lineage>
        <taxon>Bacteria</taxon>
        <taxon>Bacillati</taxon>
        <taxon>Actinomycetota</taxon>
        <taxon>Actinomycetes</taxon>
        <taxon>Micromonosporales</taxon>
        <taxon>Micromonosporaceae</taxon>
    </lineage>
</organism>
<accession>A0A6F8YX58</accession>
<name>A0A6F8YX58_9ACTN</name>
<reference evidence="2 3" key="1">
    <citation type="submission" date="2020-03" db="EMBL/GenBank/DDBJ databases">
        <title>Whole genome shotgun sequence of Phytohabitans suffuscus NBRC 105367.</title>
        <authorList>
            <person name="Komaki H."/>
            <person name="Tamura T."/>
        </authorList>
    </citation>
    <scope>NUCLEOTIDE SEQUENCE [LARGE SCALE GENOMIC DNA]</scope>
    <source>
        <strain evidence="2 3">NBRC 105367</strain>
    </source>
</reference>
<keyword evidence="1" id="KW-0472">Membrane</keyword>
<evidence type="ECO:0000256" key="1">
    <source>
        <dbReference type="SAM" id="Phobius"/>
    </source>
</evidence>
<protein>
    <submittedName>
        <fullName evidence="2">Uncharacterized protein</fullName>
    </submittedName>
</protein>
<evidence type="ECO:0000313" key="2">
    <source>
        <dbReference type="EMBL" id="BCB90682.1"/>
    </source>
</evidence>
<dbReference type="RefSeq" id="WP_173163074.1">
    <property type="nucleotide sequence ID" value="NZ_AP022871.1"/>
</dbReference>
<feature type="transmembrane region" description="Helical" evidence="1">
    <location>
        <begin position="6"/>
        <end position="27"/>
    </location>
</feature>
<proteinExistence type="predicted"/>
<reference evidence="2 3" key="2">
    <citation type="submission" date="2020-03" db="EMBL/GenBank/DDBJ databases">
        <authorList>
            <person name="Ichikawa N."/>
            <person name="Kimura A."/>
            <person name="Kitahashi Y."/>
            <person name="Uohara A."/>
        </authorList>
    </citation>
    <scope>NUCLEOTIDE SEQUENCE [LARGE SCALE GENOMIC DNA]</scope>
    <source>
        <strain evidence="2 3">NBRC 105367</strain>
    </source>
</reference>
<keyword evidence="1" id="KW-0812">Transmembrane</keyword>
<dbReference type="KEGG" id="psuu:Psuf_079950"/>
<keyword evidence="1" id="KW-1133">Transmembrane helix</keyword>
<evidence type="ECO:0000313" key="3">
    <source>
        <dbReference type="Proteomes" id="UP000503011"/>
    </source>
</evidence>
<dbReference type="AlphaFoldDB" id="A0A6F8YX58"/>
<dbReference type="Proteomes" id="UP000503011">
    <property type="component" value="Chromosome"/>
</dbReference>
<gene>
    <name evidence="2" type="ORF">Psuf_079950</name>
</gene>